<evidence type="ECO:0000256" key="2">
    <source>
        <dbReference type="ARBA" id="ARBA00022677"/>
    </source>
</evidence>
<dbReference type="InterPro" id="IPR050700">
    <property type="entry name" value="YIM1/Zinc_Alcohol_DH_Fams"/>
</dbReference>
<dbReference type="Pfam" id="PF13602">
    <property type="entry name" value="ADH_zinc_N_2"/>
    <property type="match status" value="1"/>
</dbReference>
<comment type="similarity">
    <text evidence="3">Belongs to the YIM1 family.</text>
</comment>
<dbReference type="InterPro" id="IPR013154">
    <property type="entry name" value="ADH-like_N"/>
</dbReference>
<reference evidence="5 6" key="1">
    <citation type="journal article" date="2016" name="Proc. Natl. Acad. Sci. U.S.A.">
        <title>Comparative genomics of biotechnologically important yeasts.</title>
        <authorList>
            <person name="Riley R."/>
            <person name="Haridas S."/>
            <person name="Wolfe K.H."/>
            <person name="Lopes M.R."/>
            <person name="Hittinger C.T."/>
            <person name="Goeker M."/>
            <person name="Salamov A.A."/>
            <person name="Wisecaver J.H."/>
            <person name="Long T.M."/>
            <person name="Calvey C.H."/>
            <person name="Aerts A.L."/>
            <person name="Barry K.W."/>
            <person name="Choi C."/>
            <person name="Clum A."/>
            <person name="Coughlan A.Y."/>
            <person name="Deshpande S."/>
            <person name="Douglass A.P."/>
            <person name="Hanson S.J."/>
            <person name="Klenk H.-P."/>
            <person name="LaButti K.M."/>
            <person name="Lapidus A."/>
            <person name="Lindquist E.A."/>
            <person name="Lipzen A.M."/>
            <person name="Meier-Kolthoff J.P."/>
            <person name="Ohm R.A."/>
            <person name="Otillar R.P."/>
            <person name="Pangilinan J.L."/>
            <person name="Peng Y."/>
            <person name="Rokas A."/>
            <person name="Rosa C.A."/>
            <person name="Scheuner C."/>
            <person name="Sibirny A.A."/>
            <person name="Slot J.C."/>
            <person name="Stielow J.B."/>
            <person name="Sun H."/>
            <person name="Kurtzman C.P."/>
            <person name="Blackwell M."/>
            <person name="Grigoriev I.V."/>
            <person name="Jeffries T.W."/>
        </authorList>
    </citation>
    <scope>NUCLEOTIDE SEQUENCE [LARGE SCALE GENOMIC DNA]</scope>
    <source>
        <strain evidence="6">ATCC 58044 / CBS 1984 / NCYC 433 / NRRL Y-366-8</strain>
    </source>
</reference>
<dbReference type="SUPFAM" id="SSF51735">
    <property type="entry name" value="NAD(P)-binding Rossmann-fold domains"/>
    <property type="match status" value="1"/>
</dbReference>
<comment type="subcellular location">
    <subcellularLocation>
        <location evidence="1">Lipid droplet</location>
    </subcellularLocation>
</comment>
<evidence type="ECO:0000313" key="5">
    <source>
        <dbReference type="EMBL" id="ODQ57544.1"/>
    </source>
</evidence>
<sequence length="352" mass="39112">MSKSLTFKRLAYNNGCSMKIQEKTFNLPTDLASDEIIVKISNAALNPVDLLLYHTSRYIFFKRGVKGVGRDFSGTVYATGSNISEYKEGDLVSGLYMPVYGEQGTIAQYLKLKPKENPMGKIPSTLSLQQASAFPLVFATAVSILRKFHVPDENSRVLVIGGATSVGQYVLQLLKNHHHAKSIISVNSESSSSLTKSFGADTVIDYNKQDVAQTALSLVQNDFGGEKFDLIIDCVGNNDIFPVINYVLKPKTEKAGYVTIVGDQIADYNSSIFSFLKVANLGFFSKMVPYFRSYNYGMVATAEDFYPLAKKLFEENKLKVVIDSTFTWSDYEKAYEKLSAHKARGKIVLNFD</sequence>
<dbReference type="Proteomes" id="UP000094112">
    <property type="component" value="Unassembled WGS sequence"/>
</dbReference>
<dbReference type="Gene3D" id="3.40.50.720">
    <property type="entry name" value="NAD(P)-binding Rossmann-like Domain"/>
    <property type="match status" value="1"/>
</dbReference>
<dbReference type="OrthoDB" id="3509362at2759"/>
<gene>
    <name evidence="5" type="ORF">WICANDRAFT_85688</name>
</gene>
<keyword evidence="2" id="KW-0551">Lipid droplet</keyword>
<evidence type="ECO:0000313" key="6">
    <source>
        <dbReference type="Proteomes" id="UP000094112"/>
    </source>
</evidence>
<dbReference type="PANTHER" id="PTHR11695:SF294">
    <property type="entry name" value="RETICULON-4-INTERACTING PROTEIN 1, MITOCHONDRIAL"/>
    <property type="match status" value="1"/>
</dbReference>
<keyword evidence="6" id="KW-1185">Reference proteome</keyword>
<dbReference type="InterPro" id="IPR020843">
    <property type="entry name" value="ER"/>
</dbReference>
<dbReference type="GeneID" id="30203178"/>
<dbReference type="GO" id="GO:0016491">
    <property type="term" value="F:oxidoreductase activity"/>
    <property type="evidence" value="ECO:0007669"/>
    <property type="project" value="InterPro"/>
</dbReference>
<feature type="domain" description="Enoyl reductase (ER)" evidence="4">
    <location>
        <begin position="15"/>
        <end position="349"/>
    </location>
</feature>
<dbReference type="AlphaFoldDB" id="A0A1E3NWN3"/>
<dbReference type="PANTHER" id="PTHR11695">
    <property type="entry name" value="ALCOHOL DEHYDROGENASE RELATED"/>
    <property type="match status" value="1"/>
</dbReference>
<dbReference type="SUPFAM" id="SSF50129">
    <property type="entry name" value="GroES-like"/>
    <property type="match status" value="1"/>
</dbReference>
<evidence type="ECO:0000259" key="4">
    <source>
        <dbReference type="SMART" id="SM00829"/>
    </source>
</evidence>
<dbReference type="RefSeq" id="XP_019036751.1">
    <property type="nucleotide sequence ID" value="XM_019185932.1"/>
</dbReference>
<name>A0A1E3NWN3_WICAA</name>
<dbReference type="InterPro" id="IPR011032">
    <property type="entry name" value="GroES-like_sf"/>
</dbReference>
<dbReference type="GO" id="GO:0005811">
    <property type="term" value="C:lipid droplet"/>
    <property type="evidence" value="ECO:0007669"/>
    <property type="project" value="UniProtKB-SubCell"/>
</dbReference>
<dbReference type="STRING" id="683960.A0A1E3NWN3"/>
<evidence type="ECO:0000256" key="3">
    <source>
        <dbReference type="ARBA" id="ARBA00038249"/>
    </source>
</evidence>
<dbReference type="EMBL" id="KV454213">
    <property type="protein sequence ID" value="ODQ57544.1"/>
    <property type="molecule type" value="Genomic_DNA"/>
</dbReference>
<dbReference type="Gene3D" id="3.90.180.10">
    <property type="entry name" value="Medium-chain alcohol dehydrogenases, catalytic domain"/>
    <property type="match status" value="1"/>
</dbReference>
<dbReference type="SMART" id="SM00829">
    <property type="entry name" value="PKS_ER"/>
    <property type="match status" value="1"/>
</dbReference>
<dbReference type="GO" id="GO:0005739">
    <property type="term" value="C:mitochondrion"/>
    <property type="evidence" value="ECO:0007669"/>
    <property type="project" value="TreeGrafter"/>
</dbReference>
<organism evidence="5 6">
    <name type="scientific">Wickerhamomyces anomalus (strain ATCC 58044 / CBS 1984 / NCYC 433 / NRRL Y-366-8)</name>
    <name type="common">Yeast</name>
    <name type="synonym">Hansenula anomala</name>
    <dbReference type="NCBI Taxonomy" id="683960"/>
    <lineage>
        <taxon>Eukaryota</taxon>
        <taxon>Fungi</taxon>
        <taxon>Dikarya</taxon>
        <taxon>Ascomycota</taxon>
        <taxon>Saccharomycotina</taxon>
        <taxon>Saccharomycetes</taxon>
        <taxon>Phaffomycetales</taxon>
        <taxon>Wickerhamomycetaceae</taxon>
        <taxon>Wickerhamomyces</taxon>
    </lineage>
</organism>
<proteinExistence type="inferred from homology"/>
<accession>A0A1E3NWN3</accession>
<dbReference type="InterPro" id="IPR036291">
    <property type="entry name" value="NAD(P)-bd_dom_sf"/>
</dbReference>
<evidence type="ECO:0000256" key="1">
    <source>
        <dbReference type="ARBA" id="ARBA00004502"/>
    </source>
</evidence>
<protein>
    <recommendedName>
        <fullName evidence="4">Enoyl reductase (ER) domain-containing protein</fullName>
    </recommendedName>
</protein>
<dbReference type="Pfam" id="PF08240">
    <property type="entry name" value="ADH_N"/>
    <property type="match status" value="1"/>
</dbReference>